<sequence>MGGAGEVERDRLVDLEKPPEASTVLYFHRVQSGRRDWAGGFVLGSRPDEIDLGDSQASTVELDPSSRGSYTGLFFEWSGSHIEQSHDFPAHASIRLLKSDTLNN</sequence>
<dbReference type="Proteomes" id="UP000076798">
    <property type="component" value="Unassembled WGS sequence"/>
</dbReference>
<dbReference type="AlphaFoldDB" id="A0A166GLC5"/>
<accession>A0A166GLC5</accession>
<name>A0A166GLC5_9AGAM</name>
<gene>
    <name evidence="1" type="ORF">SISSUDRAFT_1042303</name>
</gene>
<reference evidence="1 2" key="1">
    <citation type="journal article" date="2016" name="Mol. Biol. Evol.">
        <title>Comparative Genomics of Early-Diverging Mushroom-Forming Fungi Provides Insights into the Origins of Lignocellulose Decay Capabilities.</title>
        <authorList>
            <person name="Nagy L.G."/>
            <person name="Riley R."/>
            <person name="Tritt A."/>
            <person name="Adam C."/>
            <person name="Daum C."/>
            <person name="Floudas D."/>
            <person name="Sun H."/>
            <person name="Yadav J.S."/>
            <person name="Pangilinan J."/>
            <person name="Larsson K.H."/>
            <person name="Matsuura K."/>
            <person name="Barry K."/>
            <person name="Labutti K."/>
            <person name="Kuo R."/>
            <person name="Ohm R.A."/>
            <person name="Bhattacharya S.S."/>
            <person name="Shirouzu T."/>
            <person name="Yoshinaga Y."/>
            <person name="Martin F.M."/>
            <person name="Grigoriev I.V."/>
            <person name="Hibbett D.S."/>
        </authorList>
    </citation>
    <scope>NUCLEOTIDE SEQUENCE [LARGE SCALE GENOMIC DNA]</scope>
    <source>
        <strain evidence="1 2">HHB10207 ss-3</strain>
    </source>
</reference>
<proteinExistence type="predicted"/>
<protein>
    <submittedName>
        <fullName evidence="1">Uncharacterized protein</fullName>
    </submittedName>
</protein>
<evidence type="ECO:0000313" key="1">
    <source>
        <dbReference type="EMBL" id="KZT41792.1"/>
    </source>
</evidence>
<keyword evidence="2" id="KW-1185">Reference proteome</keyword>
<dbReference type="EMBL" id="KV428018">
    <property type="protein sequence ID" value="KZT41792.1"/>
    <property type="molecule type" value="Genomic_DNA"/>
</dbReference>
<organism evidence="1 2">
    <name type="scientific">Sistotremastrum suecicum HHB10207 ss-3</name>
    <dbReference type="NCBI Taxonomy" id="1314776"/>
    <lineage>
        <taxon>Eukaryota</taxon>
        <taxon>Fungi</taxon>
        <taxon>Dikarya</taxon>
        <taxon>Basidiomycota</taxon>
        <taxon>Agaricomycotina</taxon>
        <taxon>Agaricomycetes</taxon>
        <taxon>Sistotremastrales</taxon>
        <taxon>Sistotremastraceae</taxon>
        <taxon>Sistotremastrum</taxon>
    </lineage>
</organism>
<evidence type="ECO:0000313" key="2">
    <source>
        <dbReference type="Proteomes" id="UP000076798"/>
    </source>
</evidence>